<keyword evidence="2" id="KW-1133">Transmembrane helix</keyword>
<dbReference type="EMBL" id="FMJB01000050">
    <property type="protein sequence ID" value="SCM67996.1"/>
    <property type="molecule type" value="Genomic_DNA"/>
</dbReference>
<dbReference type="Pfam" id="PF01476">
    <property type="entry name" value="LysM"/>
    <property type="match status" value="1"/>
</dbReference>
<dbReference type="Gene3D" id="3.10.350.10">
    <property type="entry name" value="LysM domain"/>
    <property type="match status" value="1"/>
</dbReference>
<evidence type="ECO:0000313" key="4">
    <source>
        <dbReference type="EMBL" id="SCM67996.1"/>
    </source>
</evidence>
<protein>
    <submittedName>
        <fullName evidence="4">Putative peptidoglycan-binding protein LysM</fullName>
    </submittedName>
</protein>
<evidence type="ECO:0000256" key="1">
    <source>
        <dbReference type="SAM" id="MobiDB-lite"/>
    </source>
</evidence>
<evidence type="ECO:0000256" key="2">
    <source>
        <dbReference type="SAM" id="Phobius"/>
    </source>
</evidence>
<keyword evidence="2" id="KW-0812">Transmembrane</keyword>
<sequence length="430" mass="44560">MTNTRTILMGFGTGVVFATLAIFFFADEMDVPAFLDGEAGDAQSAEMAADESQVELTELAAQTASTAESAEAPVVAALPEPEVSAAPEAMEEATATAESADVTTPATEPSDPALQFDLVRVEPNGSTLVAGRAPAGLQLAILVDGARVATADAGADGKFVSFLDLPPAPRPRVLTLAHRDGDTNGTQGNQRVILAPVSLPAPAEEDAAQGVAALPVPEAESSAPEQPELETAMTAPDAPAAPAPLPIASDAPGAPTVLLADDKGMRVLQPGGSAPEVMEQVALDVISYDAEGDVNLAGRSTGAGHVRVYVDNEPVITSAIDDNGSWRVQLPEIDSGNYTLRVDEIAEDGSVASRLETPFRRESEDVLADAPRDASGAVTATVVPGSTLWAIAADTYGEGVLYVRVFEANRDKIRNPDLIYPGQIFDLPRD</sequence>
<organism evidence="4 5">
    <name type="scientific">Donghicola eburneus</name>
    <dbReference type="NCBI Taxonomy" id="393278"/>
    <lineage>
        <taxon>Bacteria</taxon>
        <taxon>Pseudomonadati</taxon>
        <taxon>Pseudomonadota</taxon>
        <taxon>Alphaproteobacteria</taxon>
        <taxon>Rhodobacterales</taxon>
        <taxon>Roseobacteraceae</taxon>
        <taxon>Donghicola</taxon>
    </lineage>
</organism>
<dbReference type="PANTHER" id="PTHR34700">
    <property type="entry name" value="POTASSIUM BINDING PROTEIN KBP"/>
    <property type="match status" value="1"/>
</dbReference>
<dbReference type="InterPro" id="IPR036779">
    <property type="entry name" value="LysM_dom_sf"/>
</dbReference>
<feature type="domain" description="LysM" evidence="3">
    <location>
        <begin position="378"/>
        <end position="427"/>
    </location>
</feature>
<evidence type="ECO:0000259" key="3">
    <source>
        <dbReference type="PROSITE" id="PS51782"/>
    </source>
</evidence>
<dbReference type="InterPro" id="IPR052196">
    <property type="entry name" value="Bact_Kbp"/>
</dbReference>
<reference evidence="5" key="1">
    <citation type="submission" date="2016-09" db="EMBL/GenBank/DDBJ databases">
        <authorList>
            <person name="Wibberg D."/>
        </authorList>
    </citation>
    <scope>NUCLEOTIDE SEQUENCE [LARGE SCALE GENOMIC DNA]</scope>
</reference>
<dbReference type="AlphaFoldDB" id="A0A1M4N4L7"/>
<dbReference type="RefSeq" id="WP_072706629.1">
    <property type="nucleotide sequence ID" value="NZ_FMJB01000050.1"/>
</dbReference>
<feature type="compositionally biased region" description="Low complexity" evidence="1">
    <location>
        <begin position="85"/>
        <end position="104"/>
    </location>
</feature>
<dbReference type="InterPro" id="IPR018392">
    <property type="entry name" value="LysM"/>
</dbReference>
<name>A0A1M4N4L7_9RHOB</name>
<evidence type="ECO:0000313" key="5">
    <source>
        <dbReference type="Proteomes" id="UP000184085"/>
    </source>
</evidence>
<accession>A0A1M4N4L7</accession>
<proteinExistence type="predicted"/>
<dbReference type="Proteomes" id="UP000184085">
    <property type="component" value="Unassembled WGS sequence"/>
</dbReference>
<keyword evidence="5" id="KW-1185">Reference proteome</keyword>
<dbReference type="PROSITE" id="PS51782">
    <property type="entry name" value="LYSM"/>
    <property type="match status" value="1"/>
</dbReference>
<keyword evidence="2" id="KW-0472">Membrane</keyword>
<feature type="region of interest" description="Disordered" evidence="1">
    <location>
        <begin position="236"/>
        <end position="256"/>
    </location>
</feature>
<dbReference type="PANTHER" id="PTHR34700:SF4">
    <property type="entry name" value="PHAGE-LIKE ELEMENT PBSX PROTEIN XKDP"/>
    <property type="match status" value="1"/>
</dbReference>
<dbReference type="SMART" id="SM00257">
    <property type="entry name" value="LysM"/>
    <property type="match status" value="1"/>
</dbReference>
<feature type="region of interest" description="Disordered" evidence="1">
    <location>
        <begin position="85"/>
        <end position="111"/>
    </location>
</feature>
<dbReference type="CDD" id="cd00118">
    <property type="entry name" value="LysM"/>
    <property type="match status" value="1"/>
</dbReference>
<gene>
    <name evidence="4" type="ORF">KARMA_2204</name>
</gene>
<feature type="transmembrane region" description="Helical" evidence="2">
    <location>
        <begin position="7"/>
        <end position="26"/>
    </location>
</feature>